<evidence type="ECO:0000256" key="1">
    <source>
        <dbReference type="ARBA" id="ARBA00004323"/>
    </source>
</evidence>
<feature type="domain" description="AGC-kinase C-terminal" evidence="24">
    <location>
        <begin position="410"/>
        <end position="482"/>
    </location>
</feature>
<keyword evidence="15" id="KW-0472">Membrane</keyword>
<keyword evidence="13" id="KW-0735">Signal-anchor</keyword>
<keyword evidence="7" id="KW-0808">Transferase</keyword>
<evidence type="ECO:0000256" key="8">
    <source>
        <dbReference type="ARBA" id="ARBA00022692"/>
    </source>
</evidence>
<dbReference type="SMART" id="SM00220">
    <property type="entry name" value="S_TKc"/>
    <property type="match status" value="1"/>
</dbReference>
<dbReference type="SUPFAM" id="SSF56112">
    <property type="entry name" value="Protein kinase-like (PK-like)"/>
    <property type="match status" value="1"/>
</dbReference>
<dbReference type="FunFam" id="1.10.510.10:FF:000042">
    <property type="entry name" value="Non-specific serine/threonine protein kinase"/>
    <property type="match status" value="1"/>
</dbReference>
<dbReference type="PANTHER" id="PTHR22988:SF76">
    <property type="entry name" value="CHROMOSOME UNDETERMINED SCAFFOLD_135, WHOLE GENOME SHOTGUN SEQUENCE"/>
    <property type="match status" value="1"/>
</dbReference>
<dbReference type="InterPro" id="IPR011009">
    <property type="entry name" value="Kinase-like_dom_sf"/>
</dbReference>
<keyword evidence="5" id="KW-0597">Phosphoprotein</keyword>
<comment type="similarity">
    <text evidence="17">Belongs to the glycosyltransferase 8 family. Glycogenin subfamily.</text>
</comment>
<feature type="binding site" evidence="20">
    <location>
        <position position="137"/>
    </location>
    <ligand>
        <name>ATP</name>
        <dbReference type="ChEBI" id="CHEBI:30616"/>
    </ligand>
</feature>
<keyword evidence="4" id="KW-0723">Serine/threonine-protein kinase</keyword>
<dbReference type="Gene3D" id="3.90.550.10">
    <property type="entry name" value="Spore Coat Polysaccharide Biosynthesis Protein SpsA, Chain A"/>
    <property type="match status" value="1"/>
</dbReference>
<evidence type="ECO:0000256" key="21">
    <source>
        <dbReference type="SAM" id="Coils"/>
    </source>
</evidence>
<dbReference type="CDD" id="cd21742">
    <property type="entry name" value="MobB_NDR_LATS-like"/>
    <property type="match status" value="1"/>
</dbReference>
<reference evidence="25" key="1">
    <citation type="journal article" date="2023" name="Mol. Ecol. Resour.">
        <title>Chromosome-level genome assembly of a triploid poplar Populus alba 'Berolinensis'.</title>
        <authorList>
            <person name="Chen S."/>
            <person name="Yu Y."/>
            <person name="Wang X."/>
            <person name="Wang S."/>
            <person name="Zhang T."/>
            <person name="Zhou Y."/>
            <person name="He R."/>
            <person name="Meng N."/>
            <person name="Wang Y."/>
            <person name="Liu W."/>
            <person name="Liu Z."/>
            <person name="Liu J."/>
            <person name="Guo Q."/>
            <person name="Huang H."/>
            <person name="Sederoff R.R."/>
            <person name="Wang G."/>
            <person name="Qu G."/>
            <person name="Chen S."/>
        </authorList>
    </citation>
    <scope>NUCLEOTIDE SEQUENCE</scope>
    <source>
        <strain evidence="25">SC-2020</strain>
    </source>
</reference>
<keyword evidence="26" id="KW-1185">Reference proteome</keyword>
<proteinExistence type="inferred from homology"/>
<evidence type="ECO:0000256" key="5">
    <source>
        <dbReference type="ARBA" id="ARBA00022553"/>
    </source>
</evidence>
<comment type="caution">
    <text evidence="25">The sequence shown here is derived from an EMBL/GenBank/DDBJ whole genome shotgun (WGS) entry which is preliminary data.</text>
</comment>
<dbReference type="PROSITE" id="PS00108">
    <property type="entry name" value="PROTEIN_KINASE_ST"/>
    <property type="match status" value="1"/>
</dbReference>
<evidence type="ECO:0000256" key="20">
    <source>
        <dbReference type="PROSITE-ProRule" id="PRU10141"/>
    </source>
</evidence>
<dbReference type="InterPro" id="IPR059233">
    <property type="entry name" value="MobB_NdrA/B/Cbk1"/>
</dbReference>
<dbReference type="Gene3D" id="1.10.510.10">
    <property type="entry name" value="Transferase(Phosphotransferase) domain 1"/>
    <property type="match status" value="2"/>
</dbReference>
<evidence type="ECO:0000256" key="18">
    <source>
        <dbReference type="ARBA" id="ARBA00047899"/>
    </source>
</evidence>
<evidence type="ECO:0000256" key="14">
    <source>
        <dbReference type="ARBA" id="ARBA00022989"/>
    </source>
</evidence>
<dbReference type="PANTHER" id="PTHR22988">
    <property type="entry name" value="MYOTONIC DYSTROPHY S/T KINASE-RELATED"/>
    <property type="match status" value="1"/>
</dbReference>
<keyword evidence="16" id="KW-0961">Cell wall biogenesis/degradation</keyword>
<dbReference type="PROSITE" id="PS50011">
    <property type="entry name" value="PROTEIN_KINASE_DOM"/>
    <property type="match status" value="1"/>
</dbReference>
<comment type="subcellular location">
    <subcellularLocation>
        <location evidence="1">Golgi apparatus membrane</location>
        <topology evidence="1">Single-pass type II membrane protein</topology>
    </subcellularLocation>
</comment>
<dbReference type="InterPro" id="IPR017441">
    <property type="entry name" value="Protein_kinase_ATP_BS"/>
</dbReference>
<dbReference type="PROSITE" id="PS51285">
    <property type="entry name" value="AGC_KINASE_CTER"/>
    <property type="match status" value="1"/>
</dbReference>
<dbReference type="InterPro" id="IPR000961">
    <property type="entry name" value="AGC-kinase_C"/>
</dbReference>
<dbReference type="SMART" id="SM00133">
    <property type="entry name" value="S_TK_X"/>
    <property type="match status" value="1"/>
</dbReference>
<dbReference type="CDD" id="cd02537">
    <property type="entry name" value="GT8_Glycogenin"/>
    <property type="match status" value="1"/>
</dbReference>
<feature type="coiled-coil region" evidence="21">
    <location>
        <begin position="57"/>
        <end position="101"/>
    </location>
</feature>
<dbReference type="SUPFAM" id="SSF53448">
    <property type="entry name" value="Nucleotide-diphospho-sugar transferases"/>
    <property type="match status" value="1"/>
</dbReference>
<dbReference type="GO" id="GO:0016757">
    <property type="term" value="F:glycosyltransferase activity"/>
    <property type="evidence" value="ECO:0007669"/>
    <property type="project" value="UniProtKB-KW"/>
</dbReference>
<organism evidence="25 26">
    <name type="scientific">Populus alba x Populus x berolinensis</name>
    <dbReference type="NCBI Taxonomy" id="444605"/>
    <lineage>
        <taxon>Eukaryota</taxon>
        <taxon>Viridiplantae</taxon>
        <taxon>Streptophyta</taxon>
        <taxon>Embryophyta</taxon>
        <taxon>Tracheophyta</taxon>
        <taxon>Spermatophyta</taxon>
        <taxon>Magnoliopsida</taxon>
        <taxon>eudicotyledons</taxon>
        <taxon>Gunneridae</taxon>
        <taxon>Pentapetalae</taxon>
        <taxon>rosids</taxon>
        <taxon>fabids</taxon>
        <taxon>Malpighiales</taxon>
        <taxon>Salicaceae</taxon>
        <taxon>Saliceae</taxon>
        <taxon>Populus</taxon>
    </lineage>
</organism>
<dbReference type="FunFam" id="3.90.550.10:FF:000018">
    <property type="entry name" value="Hexosyltransferase"/>
    <property type="match status" value="1"/>
</dbReference>
<keyword evidence="21" id="KW-0175">Coiled coil</keyword>
<evidence type="ECO:0000256" key="4">
    <source>
        <dbReference type="ARBA" id="ARBA00022527"/>
    </source>
</evidence>
<feature type="domain" description="Protein kinase" evidence="23">
    <location>
        <begin position="108"/>
        <end position="409"/>
    </location>
</feature>
<dbReference type="InterPro" id="IPR050839">
    <property type="entry name" value="Rho-assoc_Ser/Thr_Kinase"/>
</dbReference>
<accession>A0AAD6LR86</accession>
<evidence type="ECO:0000256" key="13">
    <source>
        <dbReference type="ARBA" id="ARBA00022968"/>
    </source>
</evidence>
<dbReference type="PROSITE" id="PS00107">
    <property type="entry name" value="PROTEIN_KINASE_ATP"/>
    <property type="match status" value="1"/>
</dbReference>
<keyword evidence="6" id="KW-0328">Glycosyltransferase</keyword>
<evidence type="ECO:0000256" key="22">
    <source>
        <dbReference type="SAM" id="MobiDB-lite"/>
    </source>
</evidence>
<dbReference type="InterPro" id="IPR017892">
    <property type="entry name" value="Pkinase_C"/>
</dbReference>
<dbReference type="InterPro" id="IPR029044">
    <property type="entry name" value="Nucleotide-diphossugar_trans"/>
</dbReference>
<feature type="region of interest" description="Disordered" evidence="22">
    <location>
        <begin position="820"/>
        <end position="854"/>
    </location>
</feature>
<dbReference type="InterPro" id="IPR002495">
    <property type="entry name" value="Glyco_trans_8"/>
</dbReference>
<evidence type="ECO:0000256" key="15">
    <source>
        <dbReference type="ARBA" id="ARBA00023136"/>
    </source>
</evidence>
<keyword evidence="10 20" id="KW-0547">Nucleotide-binding</keyword>
<dbReference type="Proteomes" id="UP001164929">
    <property type="component" value="Chromosome 14"/>
</dbReference>
<evidence type="ECO:0000259" key="24">
    <source>
        <dbReference type="PROSITE" id="PS51285"/>
    </source>
</evidence>
<name>A0AAD6LR86_9ROSI</name>
<dbReference type="Pfam" id="PF00069">
    <property type="entry name" value="Pkinase"/>
    <property type="match status" value="2"/>
</dbReference>
<keyword evidence="12 20" id="KW-0067">ATP-binding</keyword>
<evidence type="ECO:0000256" key="7">
    <source>
        <dbReference type="ARBA" id="ARBA00022679"/>
    </source>
</evidence>
<dbReference type="CDD" id="cd05599">
    <property type="entry name" value="STKc_NDR_like"/>
    <property type="match status" value="1"/>
</dbReference>
<evidence type="ECO:0000256" key="19">
    <source>
        <dbReference type="ARBA" id="ARBA00048679"/>
    </source>
</evidence>
<dbReference type="InterPro" id="IPR000719">
    <property type="entry name" value="Prot_kinase_dom"/>
</dbReference>
<keyword evidence="8" id="KW-0812">Transmembrane</keyword>
<evidence type="ECO:0000256" key="3">
    <source>
        <dbReference type="ARBA" id="ARBA00012513"/>
    </source>
</evidence>
<dbReference type="EC" id="2.7.11.1" evidence="3"/>
<evidence type="ECO:0000256" key="6">
    <source>
        <dbReference type="ARBA" id="ARBA00022676"/>
    </source>
</evidence>
<dbReference type="GO" id="GO:0000139">
    <property type="term" value="C:Golgi membrane"/>
    <property type="evidence" value="ECO:0007669"/>
    <property type="project" value="UniProtKB-SubCell"/>
</dbReference>
<dbReference type="GO" id="GO:0004674">
    <property type="term" value="F:protein serine/threonine kinase activity"/>
    <property type="evidence" value="ECO:0007669"/>
    <property type="project" value="UniProtKB-KW"/>
</dbReference>
<comment type="similarity">
    <text evidence="2">Belongs to the protein kinase superfamily. AGC Ser/Thr protein kinase family.</text>
</comment>
<evidence type="ECO:0000256" key="16">
    <source>
        <dbReference type="ARBA" id="ARBA00023316"/>
    </source>
</evidence>
<dbReference type="Gene3D" id="3.30.200.20">
    <property type="entry name" value="Phosphorylase Kinase, domain 1"/>
    <property type="match status" value="1"/>
</dbReference>
<comment type="catalytic activity">
    <reaction evidence="18">
        <text>L-threonyl-[protein] + ATP = O-phospho-L-threonyl-[protein] + ADP + H(+)</text>
        <dbReference type="Rhea" id="RHEA:46608"/>
        <dbReference type="Rhea" id="RHEA-COMP:11060"/>
        <dbReference type="Rhea" id="RHEA-COMP:11605"/>
        <dbReference type="ChEBI" id="CHEBI:15378"/>
        <dbReference type="ChEBI" id="CHEBI:30013"/>
        <dbReference type="ChEBI" id="CHEBI:30616"/>
        <dbReference type="ChEBI" id="CHEBI:61977"/>
        <dbReference type="ChEBI" id="CHEBI:456216"/>
        <dbReference type="EC" id="2.7.11.1"/>
    </reaction>
</comment>
<dbReference type="FunFam" id="3.30.200.20:FF:000102">
    <property type="entry name" value="Non-specific serine/threonine protein kinase"/>
    <property type="match status" value="1"/>
</dbReference>
<dbReference type="Pfam" id="PF01501">
    <property type="entry name" value="Glyco_transf_8"/>
    <property type="match status" value="1"/>
</dbReference>
<dbReference type="Pfam" id="PF00433">
    <property type="entry name" value="Pkinase_C"/>
    <property type="match status" value="1"/>
</dbReference>
<dbReference type="GO" id="GO:0005524">
    <property type="term" value="F:ATP binding"/>
    <property type="evidence" value="ECO:0007669"/>
    <property type="project" value="UniProtKB-UniRule"/>
</dbReference>
<keyword evidence="14" id="KW-1133">Transmembrane helix</keyword>
<keyword evidence="11" id="KW-0418">Kinase</keyword>
<sequence length="1372" mass="157810">MDGGDGTVRLGALHLKPDRSVFDSGVDVSVSSPVTRQKAAAAKQFIENHYKNYLQGLQDRKERRRALQRRAQEAQVSNEEKEEMLRNLERRETEFMRLQRRKIGIDDFEQLTVIGKGAFGEVRLCRAKDTGEIFAMKKLKKSEMLSRGQVEHVRSERNLLAEVDSRCIVKLFYSFQDSDFLYLIMEYLPGGDIMTLLMREDILSEDVARFYIAESILAIHSIHQHNYVHRDIKPDNLILDKNGHLKLSDFGLCKPLDKYSNLLENEDISTQEVANESGGHSASDRPPWLMPKEKLQQWKRNRRALAYSTVGTLDYMAPEVLLKKGYGMECDWWSLGAIMYEMLIGYPPFCSDDPRITCRKIINWKTCLKFPEDPKISSEAEDLICHLLCDVETRLGTRGVEELKAHPWFRCTQWDLLYEFEAAYKPTVIGDLDTQNFEKFPDLEGPPSTIPSVGPWRKMLTSKDTNFIGFTYKKSDVLKSLESSGTDMKLNESSKAASLISLLGQIELEETVISEGEQKPETFNPLISSRYYFMVFMDGYRGSESRTSSETSELTGYESGELAQQDSPVIASMASEWTDEKHNLYLKSMEASFVNQLHNSMDLLGWRSRKEGSVPNLSREVNCRTCTPSGEFKVLRRGNWQKINFRRPESQISSAKESRGFLTSPWIQHFTSARKPEDVASPPLQECANQSRATISNGKKAMLCCPAISSKHNHLSNSFSCHHDLVDSNTVSSLSFSHVTLGCTVKSVTQAQNNAVLICRVEGYTYVKIKRLAEQNFSQYVGVSENTTADVIKNLNKELYMEMSDQNFVDEDIKGEKASSSLSSKKMKTLKTDASGSDQVVPHGKPPVAEEAENGRGVKAIVEETKANARRNMTKVEVPSFMNGMRKGKKIGMVNMDEDDVTGWKAHGETIPIGFERVSEFFKWPDLFPEWIDEEEETDVPSCPEIPMPDFEVYDNLDLVVAKLPCKYPEEGWNREVFRLQVHLIAANLAVKKGRRDWNWRTKVVFWSKCRPMLELFRCDDLVKQEGDWWFYEPELTKLEQKVSLPIGSCKLALPLWTQGINEVYDLSKIQRTTRTTKREAYATVLHSSEAYVCGVIALAQSLLQTGTKRDLVLLLDNSISEPKRDALAAAGWKIRFIKRIRNPRAEKYSYNEYNYSKFRLWQLTDYDKIVFIDADIIVLRNLDILFHFPQMSATGNDVWIFNSGIMVIEPSNCTFKILMDRRKEIISYNGGDQGFLNEVFVWWHRLPRRVNFLKNFWANTTNEASVKNELFGADPPKVYSIHYLGLKPWLCYRDYDCNWNIGDQRVYASDVAHQRWWKFHDAMDEKLQKFCGLTKQRKIELDWDRKLARKSQFSDEHWKINVTDPRRAHLI</sequence>
<dbReference type="InterPro" id="IPR008271">
    <property type="entry name" value="Ser/Thr_kinase_AS"/>
</dbReference>
<evidence type="ECO:0000259" key="23">
    <source>
        <dbReference type="PROSITE" id="PS50011"/>
    </source>
</evidence>
<gene>
    <name evidence="25" type="ORF">NC653_032279</name>
</gene>
<dbReference type="EMBL" id="JAQIZT010000014">
    <property type="protein sequence ID" value="KAJ6971703.1"/>
    <property type="molecule type" value="Genomic_DNA"/>
</dbReference>
<dbReference type="GO" id="GO:0046872">
    <property type="term" value="F:metal ion binding"/>
    <property type="evidence" value="ECO:0007669"/>
    <property type="project" value="UniProtKB-KW"/>
</dbReference>
<evidence type="ECO:0000256" key="12">
    <source>
        <dbReference type="ARBA" id="ARBA00022840"/>
    </source>
</evidence>
<evidence type="ECO:0000256" key="9">
    <source>
        <dbReference type="ARBA" id="ARBA00022723"/>
    </source>
</evidence>
<evidence type="ECO:0000313" key="25">
    <source>
        <dbReference type="EMBL" id="KAJ6971703.1"/>
    </source>
</evidence>
<dbReference type="FunFam" id="1.10.510.10:FF:000057">
    <property type="entry name" value="Non-specific serine/threonine protein kinase"/>
    <property type="match status" value="1"/>
</dbReference>
<evidence type="ECO:0000313" key="26">
    <source>
        <dbReference type="Proteomes" id="UP001164929"/>
    </source>
</evidence>
<keyword evidence="9" id="KW-0479">Metal-binding</keyword>
<dbReference type="GO" id="GO:0071555">
    <property type="term" value="P:cell wall organization"/>
    <property type="evidence" value="ECO:0007669"/>
    <property type="project" value="UniProtKB-KW"/>
</dbReference>
<evidence type="ECO:0000256" key="17">
    <source>
        <dbReference type="ARBA" id="ARBA00038162"/>
    </source>
</evidence>
<comment type="catalytic activity">
    <reaction evidence="19">
        <text>L-seryl-[protein] + ATP = O-phospho-L-seryl-[protein] + ADP + H(+)</text>
        <dbReference type="Rhea" id="RHEA:17989"/>
        <dbReference type="Rhea" id="RHEA-COMP:9863"/>
        <dbReference type="Rhea" id="RHEA-COMP:11604"/>
        <dbReference type="ChEBI" id="CHEBI:15378"/>
        <dbReference type="ChEBI" id="CHEBI:29999"/>
        <dbReference type="ChEBI" id="CHEBI:30616"/>
        <dbReference type="ChEBI" id="CHEBI:83421"/>
        <dbReference type="ChEBI" id="CHEBI:456216"/>
        <dbReference type="EC" id="2.7.11.1"/>
    </reaction>
</comment>
<evidence type="ECO:0000256" key="10">
    <source>
        <dbReference type="ARBA" id="ARBA00022741"/>
    </source>
</evidence>
<protein>
    <recommendedName>
        <fullName evidence="3">non-specific serine/threonine protein kinase</fullName>
        <ecNumber evidence="3">2.7.11.1</ecNumber>
    </recommendedName>
</protein>
<evidence type="ECO:0000256" key="2">
    <source>
        <dbReference type="ARBA" id="ARBA00009903"/>
    </source>
</evidence>
<evidence type="ECO:0000256" key="11">
    <source>
        <dbReference type="ARBA" id="ARBA00022777"/>
    </source>
</evidence>